<gene>
    <name evidence="1" type="ORF">MM415B04464_0002</name>
</gene>
<reference evidence="1" key="1">
    <citation type="submission" date="2020-03" db="EMBL/GenBank/DDBJ databases">
        <title>The deep terrestrial virosphere.</title>
        <authorList>
            <person name="Holmfeldt K."/>
            <person name="Nilsson E."/>
            <person name="Simone D."/>
            <person name="Lopez-Fernandez M."/>
            <person name="Wu X."/>
            <person name="de Brujin I."/>
            <person name="Lundin D."/>
            <person name="Andersson A."/>
            <person name="Bertilsson S."/>
            <person name="Dopson M."/>
        </authorList>
    </citation>
    <scope>NUCLEOTIDE SEQUENCE</scope>
    <source>
        <strain evidence="1">MM415B04464</strain>
    </source>
</reference>
<sequence>MEDINKLIEALEYTRDMLKDLGIDEEADENDTSPSDMTAHVGGLIWQKVTAALKGNKRG</sequence>
<dbReference type="AlphaFoldDB" id="A0A6M3LCM9"/>
<organism evidence="1">
    <name type="scientific">viral metagenome</name>
    <dbReference type="NCBI Taxonomy" id="1070528"/>
    <lineage>
        <taxon>unclassified sequences</taxon>
        <taxon>metagenomes</taxon>
        <taxon>organismal metagenomes</taxon>
    </lineage>
</organism>
<accession>A0A6M3LCM9</accession>
<proteinExistence type="predicted"/>
<name>A0A6M3LCM9_9ZZZZ</name>
<protein>
    <submittedName>
        <fullName evidence="1">Uncharacterized protein</fullName>
    </submittedName>
</protein>
<evidence type="ECO:0000313" key="1">
    <source>
        <dbReference type="EMBL" id="QJA92806.1"/>
    </source>
</evidence>
<dbReference type="EMBL" id="MT143098">
    <property type="protein sequence ID" value="QJA92806.1"/>
    <property type="molecule type" value="Genomic_DNA"/>
</dbReference>